<keyword evidence="4" id="KW-0539">Nucleus</keyword>
<feature type="compositionally biased region" description="Basic and acidic residues" evidence="5">
    <location>
        <begin position="607"/>
        <end position="616"/>
    </location>
</feature>
<feature type="region of interest" description="Disordered" evidence="5">
    <location>
        <begin position="21"/>
        <end position="71"/>
    </location>
</feature>
<feature type="compositionally biased region" description="Basic and acidic residues" evidence="5">
    <location>
        <begin position="781"/>
        <end position="808"/>
    </location>
</feature>
<evidence type="ECO:0000313" key="7">
    <source>
        <dbReference type="EMBL" id="KAL2465629.1"/>
    </source>
</evidence>
<keyword evidence="3" id="KW-0507">mRNA processing</keyword>
<feature type="compositionally biased region" description="Basic and acidic residues" evidence="5">
    <location>
        <begin position="1154"/>
        <end position="1170"/>
    </location>
</feature>
<feature type="compositionally biased region" description="Basic and acidic residues" evidence="5">
    <location>
        <begin position="876"/>
        <end position="939"/>
    </location>
</feature>
<comment type="similarity">
    <text evidence="2">Belongs to the FIP1 family.</text>
</comment>
<feature type="compositionally biased region" description="Basic and acidic residues" evidence="5">
    <location>
        <begin position="578"/>
        <end position="588"/>
    </location>
</feature>
<dbReference type="GO" id="GO:0006397">
    <property type="term" value="P:mRNA processing"/>
    <property type="evidence" value="ECO:0007669"/>
    <property type="project" value="UniProtKB-KW"/>
</dbReference>
<feature type="compositionally biased region" description="Basic and acidic residues" evidence="5">
    <location>
        <begin position="649"/>
        <end position="662"/>
    </location>
</feature>
<dbReference type="PANTHER" id="PTHR36884:SF1">
    <property type="entry name" value="FIP1[V]-LIKE PROTEIN"/>
    <property type="match status" value="1"/>
</dbReference>
<dbReference type="EMBL" id="JBFOLK010000013">
    <property type="protein sequence ID" value="KAL2465629.1"/>
    <property type="molecule type" value="Genomic_DNA"/>
</dbReference>
<feature type="compositionally biased region" description="Polar residues" evidence="5">
    <location>
        <begin position="701"/>
        <end position="725"/>
    </location>
</feature>
<feature type="compositionally biased region" description="Basic and acidic residues" evidence="5">
    <location>
        <begin position="1207"/>
        <end position="1237"/>
    </location>
</feature>
<feature type="compositionally biased region" description="Basic and acidic residues" evidence="5">
    <location>
        <begin position="834"/>
        <end position="845"/>
    </location>
</feature>
<evidence type="ECO:0000256" key="3">
    <source>
        <dbReference type="ARBA" id="ARBA00022664"/>
    </source>
</evidence>
<feature type="compositionally biased region" description="Basic and acidic residues" evidence="5">
    <location>
        <begin position="855"/>
        <end position="865"/>
    </location>
</feature>
<dbReference type="Proteomes" id="UP001604336">
    <property type="component" value="Unassembled WGS sequence"/>
</dbReference>
<dbReference type="PANTHER" id="PTHR36884">
    <property type="entry name" value="FIP1[III]-LIKE PROTEIN"/>
    <property type="match status" value="1"/>
</dbReference>
<feature type="region of interest" description="Disordered" evidence="5">
    <location>
        <begin position="570"/>
        <end position="1409"/>
    </location>
</feature>
<comment type="subcellular location">
    <subcellularLocation>
        <location evidence="1">Nucleus</location>
    </subcellularLocation>
</comment>
<dbReference type="InterPro" id="IPR044976">
    <property type="entry name" value="FIPS5/FIPS3-like"/>
</dbReference>
<feature type="compositionally biased region" description="Polar residues" evidence="5">
    <location>
        <begin position="21"/>
        <end position="38"/>
    </location>
</feature>
<feature type="compositionally biased region" description="Basic and acidic residues" evidence="5">
    <location>
        <begin position="1336"/>
        <end position="1350"/>
    </location>
</feature>
<evidence type="ECO:0000256" key="4">
    <source>
        <dbReference type="ARBA" id="ARBA00023242"/>
    </source>
</evidence>
<feature type="compositionally biased region" description="Basic and acidic residues" evidence="5">
    <location>
        <begin position="1177"/>
        <end position="1198"/>
    </location>
</feature>
<evidence type="ECO:0000256" key="2">
    <source>
        <dbReference type="ARBA" id="ARBA00007459"/>
    </source>
</evidence>
<sequence length="1409" mass="158553">MEDDDFGDLYTDVLSTSFEASQSENYAPTAGSKSTSFQGRPIDLNVNSDDEEIMHGAQKSKNSNSQSADGLNLNVAIEEKALPEPRGFDLNLDSNQEGKGIPGLAGNEGGELKFEARASEKGEGVKLPEWTSGGSNFVEEEHINIVVEEGDNKDDDLVEKDENLISRNENTNNSVDEKKESVNLASEIGLGEIGLEQMIPGLSGEPEKRGGAEFEDEWESEESEDDLQIVLNDNNHGPLGMERMAGMDDNDDEDGDPLVIVADNGDTGHHHLQMTEEQVWDGEDVGPGAEGERKELGEVAKASGGGAVAATVVQPKIGFSNHAYHHPFHSQFKYVRPGAAPIPGAAPVGPGGTPGQVRPTVPMGPIAGRGRGDWRPVGITGAVPMQKGFRPGYGMPVWGANAGRGFGSGLDFTLPSHKTIFEVDIDSFEERPWRLPGIDISDFFNFGMNEDTWKDYCKQLEQLRLETTMQSKIRVYESGRTEQEYDPDLPPELAAAVGIQDISSENANLGTDAGANDLARARGRPPLPVGRPIPVETGSGDRLPSIDTRRPRMHDSDAIIEIMCQADDDDMAEQQEDDPSRKDLRGNDEIDDLPQENSENYDGFSHAYDDRKKELVGRSVQIKKTVRDDDIVGDDAVHLPSEAPGQYHSSREFGVPHEERRTMGRASVGSPNTAAGENEREKQQGDIEKEESFDSGDGNHSPMSSPVTSRSAGEQAVNNRGNTDNDLVVDDRSFEMEREEMALDATIKVDAPEEENSTYSTKKQAQSSRGEEPSQENDGGEDSKAARSSENSKPRSESSKDYRKFHDSVEDEVLQDDRSMGTGNIRRPVGYEDTDNRKGHRERLETRRHRMAVKGGEDSYAHRGMDPNSSVRRHVKSESVDRRKESDVSEGGWHRRDEDIYGRRMRLDDMRNREHGGEIGSRHRSKVRESERSEKDEYQQPKNQSDNSSWRGATHDKDLGSKHRDRGDNFKRRNENVDDLHSKRSKEELPISREHNENEGILHNNRENSSRRKRERDDVLDQRKRDDQARLKNEDLHYVRLKEEGSYQRERNERQRERDEWHRIKQSHEEILSRREREETRAGMRSGRAAEDKTWTSHSRGKDEYKGSGREHYSKDIGRQGEQLKRRDRAENESLSQHRGYEDVYGRVNQLINNEKRARHERPTTREERVAFASDTSRLHENKHKESSRKTKESEAGDHSFLIPSKRNQDGHGGQRSEMVKSRSRTDQESGENEIRVNSHSSRKHKEEVSSDEEQPNSRRGRSKLERWTSHKEMDFSTASKSSSLKSKDIDTYIASGASLVSKLPDEPSKQVEDKTQPLAKEAKEKDTGGAEVNDADTKPMDDRHLDTVAKLKKRSERFKLPMPSEKDAMVIKKMESEPLPSGQTETRTDSEIKPERPARKRRWTGNSK</sequence>
<dbReference type="InterPro" id="IPR007854">
    <property type="entry name" value="Fip1_dom"/>
</dbReference>
<feature type="region of interest" description="Disordered" evidence="5">
    <location>
        <begin position="507"/>
        <end position="555"/>
    </location>
</feature>
<feature type="compositionally biased region" description="Gly residues" evidence="5">
    <location>
        <begin position="100"/>
        <end position="109"/>
    </location>
</feature>
<feature type="compositionally biased region" description="Basic and acidic residues" evidence="5">
    <location>
        <begin position="1263"/>
        <end position="1275"/>
    </location>
</feature>
<feature type="domain" description="Pre-mRNA polyadenylation factor Fip1" evidence="6">
    <location>
        <begin position="422"/>
        <end position="464"/>
    </location>
</feature>
<evidence type="ECO:0000259" key="6">
    <source>
        <dbReference type="Pfam" id="PF05182"/>
    </source>
</evidence>
<feature type="region of interest" description="Disordered" evidence="5">
    <location>
        <begin position="86"/>
        <end position="110"/>
    </location>
</feature>
<gene>
    <name evidence="7" type="ORF">Adt_41480</name>
</gene>
<evidence type="ECO:0000256" key="5">
    <source>
        <dbReference type="SAM" id="MobiDB-lite"/>
    </source>
</evidence>
<feature type="compositionally biased region" description="Polar residues" evidence="5">
    <location>
        <begin position="940"/>
        <end position="951"/>
    </location>
</feature>
<protein>
    <submittedName>
        <fullName evidence="7">FIP1[V]-like protein</fullName>
    </submittedName>
</protein>
<reference evidence="8" key="1">
    <citation type="submission" date="2024-07" db="EMBL/GenBank/DDBJ databases">
        <title>Two chromosome-level genome assemblies of Korean endemic species Abeliophyllum distichum and Forsythia ovata (Oleaceae).</title>
        <authorList>
            <person name="Jang H."/>
        </authorList>
    </citation>
    <scope>NUCLEOTIDE SEQUENCE [LARGE SCALE GENOMIC DNA]</scope>
</reference>
<feature type="compositionally biased region" description="Basic and acidic residues" evidence="5">
    <location>
        <begin position="1387"/>
        <end position="1398"/>
    </location>
</feature>
<keyword evidence="8" id="KW-1185">Reference proteome</keyword>
<feature type="compositionally biased region" description="Basic and acidic residues" evidence="5">
    <location>
        <begin position="677"/>
        <end position="692"/>
    </location>
</feature>
<feature type="compositionally biased region" description="Basic and acidic residues" evidence="5">
    <location>
        <begin position="1304"/>
        <end position="1329"/>
    </location>
</feature>
<feature type="compositionally biased region" description="Basic and acidic residues" evidence="5">
    <location>
        <begin position="1365"/>
        <end position="1377"/>
    </location>
</feature>
<proteinExistence type="inferred from homology"/>
<comment type="caution">
    <text evidence="7">The sequence shown here is derived from an EMBL/GenBank/DDBJ whole genome shotgun (WGS) entry which is preliminary data.</text>
</comment>
<organism evidence="7 8">
    <name type="scientific">Abeliophyllum distichum</name>
    <dbReference type="NCBI Taxonomy" id="126358"/>
    <lineage>
        <taxon>Eukaryota</taxon>
        <taxon>Viridiplantae</taxon>
        <taxon>Streptophyta</taxon>
        <taxon>Embryophyta</taxon>
        <taxon>Tracheophyta</taxon>
        <taxon>Spermatophyta</taxon>
        <taxon>Magnoliopsida</taxon>
        <taxon>eudicotyledons</taxon>
        <taxon>Gunneridae</taxon>
        <taxon>Pentapetalae</taxon>
        <taxon>asterids</taxon>
        <taxon>lamiids</taxon>
        <taxon>Lamiales</taxon>
        <taxon>Oleaceae</taxon>
        <taxon>Forsythieae</taxon>
        <taxon>Abeliophyllum</taxon>
    </lineage>
</organism>
<evidence type="ECO:0000256" key="1">
    <source>
        <dbReference type="ARBA" id="ARBA00004123"/>
    </source>
</evidence>
<feature type="compositionally biased region" description="Basic and acidic residues" evidence="5">
    <location>
        <begin position="953"/>
        <end position="1132"/>
    </location>
</feature>
<feature type="compositionally biased region" description="Basic and acidic residues" evidence="5">
    <location>
        <begin position="729"/>
        <end position="741"/>
    </location>
</feature>
<feature type="compositionally biased region" description="Polar residues" evidence="5">
    <location>
        <begin position="59"/>
        <end position="69"/>
    </location>
</feature>
<dbReference type="Pfam" id="PF05182">
    <property type="entry name" value="Fip1"/>
    <property type="match status" value="1"/>
</dbReference>
<evidence type="ECO:0000313" key="8">
    <source>
        <dbReference type="Proteomes" id="UP001604336"/>
    </source>
</evidence>
<name>A0ABD1PPT9_9LAMI</name>
<feature type="compositionally biased region" description="Basic residues" evidence="5">
    <location>
        <begin position="1399"/>
        <end position="1409"/>
    </location>
</feature>
<accession>A0ABD1PPT9</accession>
<dbReference type="GO" id="GO:0005634">
    <property type="term" value="C:nucleus"/>
    <property type="evidence" value="ECO:0007669"/>
    <property type="project" value="UniProtKB-SubCell"/>
</dbReference>
<feature type="compositionally biased region" description="Polar residues" evidence="5">
    <location>
        <begin position="757"/>
        <end position="768"/>
    </location>
</feature>